<gene>
    <name evidence="12 13" type="primary">fliP</name>
    <name evidence="13" type="ORF">CROST_020950</name>
</gene>
<reference evidence="13 14" key="1">
    <citation type="submission" date="2022-04" db="EMBL/GenBank/DDBJ databases">
        <title>Genome sequence of C. roseum typestrain.</title>
        <authorList>
            <person name="Poehlein A."/>
            <person name="Schoch T."/>
            <person name="Duerre P."/>
            <person name="Daniel R."/>
        </authorList>
    </citation>
    <scope>NUCLEOTIDE SEQUENCE [LARGE SCALE GENOMIC DNA]</scope>
    <source>
        <strain evidence="13 14">DSM 7320</strain>
    </source>
</reference>
<feature type="transmembrane region" description="Helical" evidence="12">
    <location>
        <begin position="239"/>
        <end position="259"/>
    </location>
</feature>
<evidence type="ECO:0000256" key="7">
    <source>
        <dbReference type="ARBA" id="ARBA00022927"/>
    </source>
</evidence>
<dbReference type="GO" id="GO:0009306">
    <property type="term" value="P:protein secretion"/>
    <property type="evidence" value="ECO:0007669"/>
    <property type="project" value="UniProtKB-UniRule"/>
</dbReference>
<keyword evidence="14" id="KW-1185">Reference proteome</keyword>
<dbReference type="RefSeq" id="WP_077832702.1">
    <property type="nucleotide sequence ID" value="NZ_CP096983.1"/>
</dbReference>
<dbReference type="PANTHER" id="PTHR30587">
    <property type="entry name" value="FLAGELLAR BIOSYNTHETIC PROTEIN FLIP"/>
    <property type="match status" value="1"/>
</dbReference>
<evidence type="ECO:0000256" key="3">
    <source>
        <dbReference type="ARBA" id="ARBA00022448"/>
    </source>
</evidence>
<comment type="similarity">
    <text evidence="1 12">Belongs to the FliP/MopC/SpaP family.</text>
</comment>
<evidence type="ECO:0000256" key="2">
    <source>
        <dbReference type="ARBA" id="ARBA00021714"/>
    </source>
</evidence>
<keyword evidence="9 12" id="KW-0472">Membrane</keyword>
<dbReference type="NCBIfam" id="NF009438">
    <property type="entry name" value="PRK12797.1"/>
    <property type="match status" value="1"/>
</dbReference>
<dbReference type="GO" id="GO:0009425">
    <property type="term" value="C:bacterial-type flagellum basal body"/>
    <property type="evidence" value="ECO:0007669"/>
    <property type="project" value="UniProtKB-SubCell"/>
</dbReference>
<dbReference type="PRINTS" id="PR01302">
    <property type="entry name" value="TYPE3IMPPROT"/>
</dbReference>
<feature type="transmembrane region" description="Helical" evidence="12">
    <location>
        <begin position="102"/>
        <end position="121"/>
    </location>
</feature>
<dbReference type="PANTHER" id="PTHR30587:SF0">
    <property type="entry name" value="FLAGELLAR BIOSYNTHETIC PROTEIN FLIP"/>
    <property type="match status" value="1"/>
</dbReference>
<evidence type="ECO:0000256" key="11">
    <source>
        <dbReference type="ARBA" id="ARBA00023225"/>
    </source>
</evidence>
<keyword evidence="8 12" id="KW-1133">Transmembrane helix</keyword>
<dbReference type="PRINTS" id="PR00951">
    <property type="entry name" value="FLGBIOSNFLIP"/>
</dbReference>
<proteinExistence type="inferred from homology"/>
<comment type="function">
    <text evidence="12">Plays a role in the flagellum-specific transport system.</text>
</comment>
<evidence type="ECO:0000256" key="1">
    <source>
        <dbReference type="ARBA" id="ARBA00006257"/>
    </source>
</evidence>
<sequence>MKKKSFIMIAVLVVFLAVLGAKVHAAPIDTANAIQLPKVNISVDNANSNNPKDFVDNIKLLLILTVITLLPSIIMMMTSFTRIIVVLGFLRTSMGTQQSPPNQVLIGLALFLTMFIMYPTYNQINKNAIQPYLNKTISQQQALVEMEKPLRTFMYKQTYQKDLKLFIDLDNKTGKVTKDTVPFHDIVPAFIISELKTAFTIGFLLYIPFLIIDLVVASILMSMGMMMLPPVMVSMPFKLLLFIMVDGWYLIVKSLVLSFGG</sequence>
<evidence type="ECO:0000256" key="9">
    <source>
        <dbReference type="ARBA" id="ARBA00023136"/>
    </source>
</evidence>
<dbReference type="GO" id="GO:0044781">
    <property type="term" value="P:bacterial-type flagellum organization"/>
    <property type="evidence" value="ECO:0007669"/>
    <property type="project" value="UniProtKB-UniRule"/>
</dbReference>
<name>A0A1S8MDF0_9CLOT</name>
<keyword evidence="6 12" id="KW-1005">Bacterial flagellum biogenesis</keyword>
<evidence type="ECO:0000256" key="10">
    <source>
        <dbReference type="ARBA" id="ARBA00023143"/>
    </source>
</evidence>
<dbReference type="AlphaFoldDB" id="A0A1S8MDF0"/>
<comment type="subcellular location">
    <subcellularLocation>
        <location evidence="12">Cell membrane</location>
        <topology evidence="12">Multi-pass membrane protein</topology>
    </subcellularLocation>
    <subcellularLocation>
        <location evidence="12">Bacterial flagellum basal body</location>
    </subcellularLocation>
</comment>
<keyword evidence="3 12" id="KW-0813">Transport</keyword>
<evidence type="ECO:0000256" key="4">
    <source>
        <dbReference type="ARBA" id="ARBA00022475"/>
    </source>
</evidence>
<dbReference type="STRING" id="84029.CROST_36990"/>
<keyword evidence="4 12" id="KW-1003">Cell membrane</keyword>
<evidence type="ECO:0000256" key="6">
    <source>
        <dbReference type="ARBA" id="ARBA00022795"/>
    </source>
</evidence>
<dbReference type="NCBIfam" id="TIGR01103">
    <property type="entry name" value="fliP"/>
    <property type="match status" value="1"/>
</dbReference>
<evidence type="ECO:0000256" key="5">
    <source>
        <dbReference type="ARBA" id="ARBA00022692"/>
    </source>
</evidence>
<dbReference type="Proteomes" id="UP000190951">
    <property type="component" value="Chromosome"/>
</dbReference>
<dbReference type="Pfam" id="PF00813">
    <property type="entry name" value="FliP"/>
    <property type="match status" value="1"/>
</dbReference>
<dbReference type="GO" id="GO:0005886">
    <property type="term" value="C:plasma membrane"/>
    <property type="evidence" value="ECO:0007669"/>
    <property type="project" value="UniProtKB-SubCell"/>
</dbReference>
<evidence type="ECO:0000313" key="14">
    <source>
        <dbReference type="Proteomes" id="UP000190951"/>
    </source>
</evidence>
<evidence type="ECO:0000256" key="12">
    <source>
        <dbReference type="RuleBase" id="RU362069"/>
    </source>
</evidence>
<keyword evidence="7 12" id="KW-0653">Protein transport</keyword>
<keyword evidence="5 12" id="KW-0812">Transmembrane</keyword>
<accession>A0A1S8MDF0</accession>
<dbReference type="InterPro" id="IPR005837">
    <property type="entry name" value="FliP"/>
</dbReference>
<keyword evidence="13" id="KW-0966">Cell projection</keyword>
<keyword evidence="13" id="KW-0282">Flagellum</keyword>
<dbReference type="KEGG" id="crw:CROST_020950"/>
<feature type="transmembrane region" description="Helical" evidence="12">
    <location>
        <begin position="203"/>
        <end position="227"/>
    </location>
</feature>
<evidence type="ECO:0000256" key="8">
    <source>
        <dbReference type="ARBA" id="ARBA00022989"/>
    </source>
</evidence>
<dbReference type="EMBL" id="CP096983">
    <property type="protein sequence ID" value="URZ11378.1"/>
    <property type="molecule type" value="Genomic_DNA"/>
</dbReference>
<protein>
    <recommendedName>
        <fullName evidence="2 12">Flagellar biosynthetic protein FliP</fullName>
    </recommendedName>
</protein>
<dbReference type="PROSITE" id="PS01061">
    <property type="entry name" value="FLIP_2"/>
    <property type="match status" value="1"/>
</dbReference>
<dbReference type="InterPro" id="IPR005838">
    <property type="entry name" value="T3SS_IM_P"/>
</dbReference>
<organism evidence="13 14">
    <name type="scientific">Clostridium felsineum</name>
    <dbReference type="NCBI Taxonomy" id="36839"/>
    <lineage>
        <taxon>Bacteria</taxon>
        <taxon>Bacillati</taxon>
        <taxon>Bacillota</taxon>
        <taxon>Clostridia</taxon>
        <taxon>Eubacteriales</taxon>
        <taxon>Clostridiaceae</taxon>
        <taxon>Clostridium</taxon>
    </lineage>
</organism>
<feature type="transmembrane region" description="Helical" evidence="12">
    <location>
        <begin position="60"/>
        <end position="90"/>
    </location>
</feature>
<evidence type="ECO:0000313" key="13">
    <source>
        <dbReference type="EMBL" id="URZ11378.1"/>
    </source>
</evidence>
<keyword evidence="10" id="KW-0975">Bacterial flagellum</keyword>
<keyword evidence="11 12" id="KW-1006">Bacterial flagellum protein export</keyword>
<keyword evidence="13" id="KW-0969">Cilium</keyword>